<gene>
    <name evidence="2" type="ORF">Glove_991g3</name>
</gene>
<dbReference type="Pfam" id="PF07460">
    <property type="entry name" value="NUMOD3"/>
    <property type="match status" value="1"/>
</dbReference>
<dbReference type="GO" id="GO:0003677">
    <property type="term" value="F:DNA binding"/>
    <property type="evidence" value="ECO:0007669"/>
    <property type="project" value="InterPro"/>
</dbReference>
<dbReference type="OrthoDB" id="3798971at2759"/>
<evidence type="ECO:0000313" key="2">
    <source>
        <dbReference type="EMBL" id="RHZ43585.1"/>
    </source>
</evidence>
<dbReference type="AlphaFoldDB" id="A0A397FY43"/>
<organism evidence="2 3">
    <name type="scientific">Diversispora epigaea</name>
    <dbReference type="NCBI Taxonomy" id="1348612"/>
    <lineage>
        <taxon>Eukaryota</taxon>
        <taxon>Fungi</taxon>
        <taxon>Fungi incertae sedis</taxon>
        <taxon>Mucoromycota</taxon>
        <taxon>Glomeromycotina</taxon>
        <taxon>Glomeromycetes</taxon>
        <taxon>Diversisporales</taxon>
        <taxon>Diversisporaceae</taxon>
        <taxon>Diversispora</taxon>
    </lineage>
</organism>
<dbReference type="InterPro" id="IPR003611">
    <property type="entry name" value="NUMOD3"/>
</dbReference>
<dbReference type="InterPro" id="IPR035901">
    <property type="entry name" value="GIY-YIG_endonuc_sf"/>
</dbReference>
<keyword evidence="3" id="KW-1185">Reference proteome</keyword>
<sequence>MDNQRIIEENQHGYNAFTLYILEYCEKEELIIREQYYLDKLNPSYNILKLAEVKRLMSVNNTKEKHPFFGKKHSEISRASMILNRKAVLAVDVIDTTNGEIKRFRSNSEAARFFNISE</sequence>
<proteinExistence type="predicted"/>
<dbReference type="SUPFAM" id="SSF64496">
    <property type="entry name" value="DNA-binding domain of intron-encoded endonucleases"/>
    <property type="match status" value="1"/>
</dbReference>
<feature type="domain" description="Nuclease associated modular" evidence="1">
    <location>
        <begin position="52"/>
        <end position="82"/>
    </location>
</feature>
<accession>A0A397FY43</accession>
<evidence type="ECO:0000259" key="1">
    <source>
        <dbReference type="Pfam" id="PF07460"/>
    </source>
</evidence>
<dbReference type="Proteomes" id="UP000266861">
    <property type="component" value="Unassembled WGS sequence"/>
</dbReference>
<reference evidence="2 3" key="1">
    <citation type="submission" date="2018-08" db="EMBL/GenBank/DDBJ databases">
        <title>Genome and evolution of the arbuscular mycorrhizal fungus Diversispora epigaea (formerly Glomus versiforme) and its bacterial endosymbionts.</title>
        <authorList>
            <person name="Sun X."/>
            <person name="Fei Z."/>
            <person name="Harrison M."/>
        </authorList>
    </citation>
    <scope>NUCLEOTIDE SEQUENCE [LARGE SCALE GENOMIC DNA]</scope>
    <source>
        <strain evidence="2 3">IT104</strain>
    </source>
</reference>
<evidence type="ECO:0000313" key="3">
    <source>
        <dbReference type="Proteomes" id="UP000266861"/>
    </source>
</evidence>
<protein>
    <recommendedName>
        <fullName evidence="1">Nuclease associated modular domain-containing protein</fullName>
    </recommendedName>
</protein>
<dbReference type="EMBL" id="PQFF01000649">
    <property type="protein sequence ID" value="RHZ43585.1"/>
    <property type="molecule type" value="Genomic_DNA"/>
</dbReference>
<comment type="caution">
    <text evidence="2">The sequence shown here is derived from an EMBL/GenBank/DDBJ whole genome shotgun (WGS) entry which is preliminary data.</text>
</comment>
<dbReference type="Gene3D" id="3.40.1440.10">
    <property type="entry name" value="GIY-YIG endonuclease"/>
    <property type="match status" value="1"/>
</dbReference>
<dbReference type="SUPFAM" id="SSF82771">
    <property type="entry name" value="GIY-YIG endonuclease"/>
    <property type="match status" value="1"/>
</dbReference>
<name>A0A397FY43_9GLOM</name>